<reference evidence="1 2" key="1">
    <citation type="submission" date="2016-04" db="EMBL/GenBank/DDBJ databases">
        <title>Genome sequence of Methanobrevibacter filiformis DSM 11501.</title>
        <authorList>
            <person name="Poehlein A."/>
            <person name="Seedorf H."/>
            <person name="Daniel R."/>
        </authorList>
    </citation>
    <scope>NUCLEOTIDE SEQUENCE [LARGE SCALE GENOMIC DNA]</scope>
    <source>
        <strain evidence="1 2">DSM 11501</strain>
    </source>
</reference>
<keyword evidence="2" id="KW-1185">Reference proteome</keyword>
<dbReference type="SUPFAM" id="SSF52402">
    <property type="entry name" value="Adenine nucleotide alpha hydrolases-like"/>
    <property type="match status" value="1"/>
</dbReference>
<evidence type="ECO:0000313" key="1">
    <source>
        <dbReference type="EMBL" id="KZX16221.1"/>
    </source>
</evidence>
<evidence type="ECO:0000313" key="2">
    <source>
        <dbReference type="Proteomes" id="UP000077066"/>
    </source>
</evidence>
<gene>
    <name evidence="1" type="ORF">MBFIL_05510</name>
</gene>
<organism evidence="1 2">
    <name type="scientific">Methanobrevibacter filiformis</name>
    <dbReference type="NCBI Taxonomy" id="55758"/>
    <lineage>
        <taxon>Archaea</taxon>
        <taxon>Methanobacteriati</taxon>
        <taxon>Methanobacteriota</taxon>
        <taxon>Methanomada group</taxon>
        <taxon>Methanobacteria</taxon>
        <taxon>Methanobacteriales</taxon>
        <taxon>Methanobacteriaceae</taxon>
        <taxon>Methanobrevibacter</taxon>
    </lineage>
</organism>
<dbReference type="Proteomes" id="UP000077066">
    <property type="component" value="Unassembled WGS sequence"/>
</dbReference>
<dbReference type="OrthoDB" id="108920at2157"/>
<dbReference type="Gene3D" id="3.40.50.620">
    <property type="entry name" value="HUPs"/>
    <property type="match status" value="1"/>
</dbReference>
<dbReference type="STRING" id="55758.MBFIL_05510"/>
<dbReference type="AlphaFoldDB" id="A0A166E2W3"/>
<dbReference type="Pfam" id="PF24167">
    <property type="entry name" value="DUF7411"/>
    <property type="match status" value="1"/>
</dbReference>
<dbReference type="PATRIC" id="fig|55758.3.peg.616"/>
<sequence length="193" mass="21495">MKACVLYSGGKDSSLMAIILKNMGFDVDLVTANFGVYDSYLSASASAKDLGLNHVLLKMDIAILNNAIAIIKEDGFPNNGINYIHKNVLDEVANTYDIVADGTRRDDKVPKLSHGEIQSLEDRKKVQYVNLNGFGHKTIETLVSKLFKIKHEKSNRDNSSDYEVEIRILIDELGGISDDIFPEHYQTKVVGFK</sequence>
<dbReference type="NCBIfam" id="NF011155">
    <property type="entry name" value="PRK14561.1"/>
    <property type="match status" value="1"/>
</dbReference>
<evidence type="ECO:0008006" key="3">
    <source>
        <dbReference type="Google" id="ProtNLM"/>
    </source>
</evidence>
<dbReference type="InterPro" id="IPR014729">
    <property type="entry name" value="Rossmann-like_a/b/a_fold"/>
</dbReference>
<dbReference type="RefSeq" id="WP_066971282.1">
    <property type="nucleotide sequence ID" value="NZ_LWMT01000076.1"/>
</dbReference>
<name>A0A166E2W3_9EURY</name>
<accession>A0A166E2W3</accession>
<dbReference type="InterPro" id="IPR055834">
    <property type="entry name" value="DUF7411"/>
</dbReference>
<protein>
    <recommendedName>
        <fullName evidence="3">7-cyano-7-deazaguanine synthase</fullName>
    </recommendedName>
</protein>
<dbReference type="EMBL" id="LWMT01000076">
    <property type="protein sequence ID" value="KZX16221.1"/>
    <property type="molecule type" value="Genomic_DNA"/>
</dbReference>
<proteinExistence type="predicted"/>
<comment type="caution">
    <text evidence="1">The sequence shown here is derived from an EMBL/GenBank/DDBJ whole genome shotgun (WGS) entry which is preliminary data.</text>
</comment>